<keyword evidence="1" id="KW-0067">ATP-binding</keyword>
<protein>
    <submittedName>
        <fullName evidence="1">ATP-binding protein</fullName>
    </submittedName>
</protein>
<dbReference type="AlphaFoldDB" id="A0A4R4ZKZ2"/>
<gene>
    <name evidence="1" type="ORF">E1298_46965</name>
</gene>
<evidence type="ECO:0000313" key="1">
    <source>
        <dbReference type="EMBL" id="TDD58746.1"/>
    </source>
</evidence>
<dbReference type="EMBL" id="SMKU01000703">
    <property type="protein sequence ID" value="TDD58746.1"/>
    <property type="molecule type" value="Genomic_DNA"/>
</dbReference>
<name>A0A4R4ZKZ2_9ACTN</name>
<evidence type="ECO:0000313" key="2">
    <source>
        <dbReference type="Proteomes" id="UP000294513"/>
    </source>
</evidence>
<feature type="non-terminal residue" evidence="1">
    <location>
        <position position="1"/>
    </location>
</feature>
<keyword evidence="2" id="KW-1185">Reference proteome</keyword>
<keyword evidence="1" id="KW-0547">Nucleotide-binding</keyword>
<dbReference type="GO" id="GO:0005524">
    <property type="term" value="F:ATP binding"/>
    <property type="evidence" value="ECO:0007669"/>
    <property type="project" value="UniProtKB-KW"/>
</dbReference>
<dbReference type="Proteomes" id="UP000294513">
    <property type="component" value="Unassembled WGS sequence"/>
</dbReference>
<comment type="caution">
    <text evidence="1">The sequence shown here is derived from an EMBL/GenBank/DDBJ whole genome shotgun (WGS) entry which is preliminary data.</text>
</comment>
<proteinExistence type="predicted"/>
<organism evidence="1 2">
    <name type="scientific">Actinomadura rubrisoli</name>
    <dbReference type="NCBI Taxonomy" id="2530368"/>
    <lineage>
        <taxon>Bacteria</taxon>
        <taxon>Bacillati</taxon>
        <taxon>Actinomycetota</taxon>
        <taxon>Actinomycetes</taxon>
        <taxon>Streptosporangiales</taxon>
        <taxon>Thermomonosporaceae</taxon>
        <taxon>Actinomadura</taxon>
    </lineage>
</organism>
<sequence length="128" mass="14578">GVYRQYREYARDFDVAIRVVGNKVQGADDIAYLREHVGDDLLTWVGQSSAVRALEQGRQGVVLEEQNEAALGQMCAEVDARTKDWEKFQRQAVEFHVKNARSWANRATGEDLEAQVDPEFRFPVAHAR</sequence>
<accession>A0A4R4ZKZ2</accession>
<reference evidence="1 2" key="1">
    <citation type="submission" date="2019-03" db="EMBL/GenBank/DDBJ databases">
        <title>Draft genome sequences of novel Actinobacteria.</title>
        <authorList>
            <person name="Sahin N."/>
            <person name="Ay H."/>
            <person name="Saygin H."/>
        </authorList>
    </citation>
    <scope>NUCLEOTIDE SEQUENCE [LARGE SCALE GENOMIC DNA]</scope>
    <source>
        <strain evidence="1 2">H3C3</strain>
    </source>
</reference>